<feature type="domain" description="Transglycosylase SLT" evidence="4">
    <location>
        <begin position="57"/>
        <end position="161"/>
    </location>
</feature>
<gene>
    <name evidence="5" type="ORF">D3P04_14560</name>
</gene>
<evidence type="ECO:0000256" key="2">
    <source>
        <dbReference type="ARBA" id="ARBA00009387"/>
    </source>
</evidence>
<comment type="similarity">
    <text evidence="2">Belongs to the virb1 family.</text>
</comment>
<dbReference type="AlphaFoldDB" id="A0A418STH2"/>
<dbReference type="InterPro" id="IPR008258">
    <property type="entry name" value="Transglycosylase_SLT_dom_1"/>
</dbReference>
<evidence type="ECO:0000256" key="3">
    <source>
        <dbReference type="SAM" id="MobiDB-lite"/>
    </source>
</evidence>
<name>A0A418STH2_9RHOB</name>
<proteinExistence type="inferred from homology"/>
<accession>A0A418STH2</accession>
<dbReference type="CDD" id="cd00254">
    <property type="entry name" value="LT-like"/>
    <property type="match status" value="1"/>
</dbReference>
<keyword evidence="6" id="KW-1185">Reference proteome</keyword>
<evidence type="ECO:0000313" key="6">
    <source>
        <dbReference type="Proteomes" id="UP000284202"/>
    </source>
</evidence>
<evidence type="ECO:0000313" key="5">
    <source>
        <dbReference type="EMBL" id="RJE84212.1"/>
    </source>
</evidence>
<evidence type="ECO:0000259" key="4">
    <source>
        <dbReference type="Pfam" id="PF01464"/>
    </source>
</evidence>
<dbReference type="RefSeq" id="WP_119750119.1">
    <property type="nucleotide sequence ID" value="NZ_QZCG01000009.1"/>
</dbReference>
<dbReference type="InterPro" id="IPR023346">
    <property type="entry name" value="Lysozyme-like_dom_sf"/>
</dbReference>
<dbReference type="SUPFAM" id="SSF53955">
    <property type="entry name" value="Lysozyme-like"/>
    <property type="match status" value="1"/>
</dbReference>
<feature type="region of interest" description="Disordered" evidence="3">
    <location>
        <begin position="208"/>
        <end position="232"/>
    </location>
</feature>
<comment type="caution">
    <text evidence="5">The sequence shown here is derived from an EMBL/GenBank/DDBJ whole genome shotgun (WGS) entry which is preliminary data.</text>
</comment>
<reference evidence="6" key="1">
    <citation type="submission" date="2018-09" db="EMBL/GenBank/DDBJ databases">
        <title>Acidovorax cavernicola nov. sp. isolated from Gruta de las Maravillas (Aracena, Spain).</title>
        <authorList>
            <person name="Jurado V."/>
            <person name="Gutierrez-Patricio S."/>
            <person name="Gonzalez-Pimentel J.L."/>
            <person name="Miller A.Z."/>
            <person name="Laiz L."/>
            <person name="Saiz-Jimenez C."/>
        </authorList>
    </citation>
    <scope>NUCLEOTIDE SEQUENCE [LARGE SCALE GENOMIC DNA]</scope>
    <source>
        <strain evidence="6">1011MAR3C25</strain>
    </source>
</reference>
<dbReference type="Pfam" id="PF01464">
    <property type="entry name" value="SLT"/>
    <property type="match status" value="1"/>
</dbReference>
<evidence type="ECO:0000256" key="1">
    <source>
        <dbReference type="ARBA" id="ARBA00007734"/>
    </source>
</evidence>
<comment type="similarity">
    <text evidence="1">Belongs to the transglycosylase Slt family.</text>
</comment>
<dbReference type="Proteomes" id="UP000284202">
    <property type="component" value="Unassembled WGS sequence"/>
</dbReference>
<dbReference type="PANTHER" id="PTHR37423">
    <property type="entry name" value="SOLUBLE LYTIC MUREIN TRANSGLYCOSYLASE-RELATED"/>
    <property type="match status" value="1"/>
</dbReference>
<dbReference type="Gene3D" id="1.10.530.10">
    <property type="match status" value="1"/>
</dbReference>
<organism evidence="5 6">
    <name type="scientific">Paracoccus onubensis</name>
    <dbReference type="NCBI Taxonomy" id="1675788"/>
    <lineage>
        <taxon>Bacteria</taxon>
        <taxon>Pseudomonadati</taxon>
        <taxon>Pseudomonadota</taxon>
        <taxon>Alphaproteobacteria</taxon>
        <taxon>Rhodobacterales</taxon>
        <taxon>Paracoccaceae</taxon>
        <taxon>Paracoccus</taxon>
    </lineage>
</organism>
<dbReference type="PANTHER" id="PTHR37423:SF2">
    <property type="entry name" value="MEMBRANE-BOUND LYTIC MUREIN TRANSGLYCOSYLASE C"/>
    <property type="match status" value="1"/>
</dbReference>
<dbReference type="EMBL" id="QZCG01000009">
    <property type="protein sequence ID" value="RJE84212.1"/>
    <property type="molecule type" value="Genomic_DNA"/>
</dbReference>
<dbReference type="OrthoDB" id="9801695at2"/>
<protein>
    <submittedName>
        <fullName evidence="5">Lytic transglycosylase domain-containing protein</fullName>
    </submittedName>
</protein>
<sequence>MPLSSVLNADARRSRVPRVAALLLSGLAVAVIPVTGLLAQGVPPVAQETRDPFARHIAEASRRFGIPAGWIRAVRHVESRGDPHAVSSRGAMGLMQIMPGTWTVLRHRHGLGSDPFAPRDNILAGAAYLREMYDRYGTVTGMLAAYNAGPGRYDDYLASGRALPAETRAYVARLVPVLDGDALPGGGSAARPPADWREASLFVMQSDPDTTADSVQPDGASKGARAAVSTRAEFTAAPQSGGLFVRRSGTEAAP</sequence>